<evidence type="ECO:0000259" key="2">
    <source>
        <dbReference type="Pfam" id="PF02668"/>
    </source>
</evidence>
<evidence type="ECO:0000313" key="4">
    <source>
        <dbReference type="Proteomes" id="UP000287798"/>
    </source>
</evidence>
<dbReference type="EMBL" id="QZMU01000002">
    <property type="protein sequence ID" value="RRQ19941.1"/>
    <property type="molecule type" value="Genomic_DNA"/>
</dbReference>
<dbReference type="Pfam" id="PF02668">
    <property type="entry name" value="TauD"/>
    <property type="match status" value="1"/>
</dbReference>
<feature type="domain" description="TauD/TfdA-like" evidence="2">
    <location>
        <begin position="44"/>
        <end position="296"/>
    </location>
</feature>
<dbReference type="SUPFAM" id="SSF51197">
    <property type="entry name" value="Clavaminate synthase-like"/>
    <property type="match status" value="1"/>
</dbReference>
<sequence length="314" mass="35217">MGTSVSSQTPAVYGNPFDLDEPSAYAAWREWKLTRRPATVADLIVSVADPRQLTADEHAALLARLRQANLALYQFDPAITGKDAIRALGRQFGLERLDGNLCADDDSITSLQVSSDGARGEYIPYTDRRLSWHTDGYYNPPDRQIRGIVMHCVRPAAEGGESTFLDHELAYILMRDASPGWIRALMAPDAMTIPANVSQGRVIRPAHTGPVFSLDPATGALHMRYSARTRNIVWKDDPDTRTAAAFLQELWRRDNPYVYHHRLVSGQGIICNNTLHNRSGFRDHPDPDRGRLLYRARYYDRVAGTALREVFPEA</sequence>
<dbReference type="Proteomes" id="UP000287798">
    <property type="component" value="Unassembled WGS sequence"/>
</dbReference>
<accession>A0A426QDX7</accession>
<proteinExistence type="predicted"/>
<keyword evidence="4" id="KW-1185">Reference proteome</keyword>
<keyword evidence="3" id="KW-0223">Dioxygenase</keyword>
<comment type="caution">
    <text evidence="3">The sequence shown here is derived from an EMBL/GenBank/DDBJ whole genome shotgun (WGS) entry which is preliminary data.</text>
</comment>
<reference evidence="3 4" key="1">
    <citation type="journal article" date="2010" name="Int. J. Syst. Evol. Microbiol.">
        <title>Thiohalobacter thiocyanaticus gen. nov., sp. nov., a moderately halophilic, sulfur-oxidizing gammaproteobacterium from hypersaline lakes, that utilizes thiocyanate.</title>
        <authorList>
            <person name="Sorokin D.Y."/>
            <person name="Kovaleva O.L."/>
            <person name="Tourova T.P."/>
            <person name="Muyzer G."/>
        </authorList>
    </citation>
    <scope>NUCLEOTIDE SEQUENCE [LARGE SCALE GENOMIC DNA]</scope>
    <source>
        <strain evidence="3 4">Hrh1</strain>
    </source>
</reference>
<dbReference type="InterPro" id="IPR003819">
    <property type="entry name" value="TauD/TfdA-like"/>
</dbReference>
<gene>
    <name evidence="3" type="ORF">D6C00_14365</name>
</gene>
<protein>
    <submittedName>
        <fullName evidence="3">Taurine catabolism dioxygenase TauD</fullName>
    </submittedName>
</protein>
<organism evidence="3 4">
    <name type="scientific">Thiohalobacter thiocyanaticus</name>
    <dbReference type="NCBI Taxonomy" id="585455"/>
    <lineage>
        <taxon>Bacteria</taxon>
        <taxon>Pseudomonadati</taxon>
        <taxon>Pseudomonadota</taxon>
        <taxon>Gammaproteobacteria</taxon>
        <taxon>Thiohalobacterales</taxon>
        <taxon>Thiohalobacteraceae</taxon>
        <taxon>Thiohalobacter</taxon>
    </lineage>
</organism>
<dbReference type="InterPro" id="IPR042098">
    <property type="entry name" value="TauD-like_sf"/>
</dbReference>
<dbReference type="Gene3D" id="3.60.130.10">
    <property type="entry name" value="Clavaminate synthase-like"/>
    <property type="match status" value="1"/>
</dbReference>
<name>A0A426QDX7_9GAMM</name>
<dbReference type="RefSeq" id="WP_125182506.1">
    <property type="nucleotide sequence ID" value="NZ_QZMU01000002.1"/>
</dbReference>
<keyword evidence="1" id="KW-0560">Oxidoreductase</keyword>
<dbReference type="GO" id="GO:0016706">
    <property type="term" value="F:2-oxoglutarate-dependent dioxygenase activity"/>
    <property type="evidence" value="ECO:0007669"/>
    <property type="project" value="UniProtKB-ARBA"/>
</dbReference>
<evidence type="ECO:0000256" key="1">
    <source>
        <dbReference type="ARBA" id="ARBA00023002"/>
    </source>
</evidence>
<dbReference type="AlphaFoldDB" id="A0A426QDX7"/>
<dbReference type="OrthoDB" id="9770519at2"/>
<evidence type="ECO:0000313" key="3">
    <source>
        <dbReference type="EMBL" id="RRQ19941.1"/>
    </source>
</evidence>